<comment type="similarity">
    <text evidence="8 9">Belongs to the TonB-dependent receptor family.</text>
</comment>
<feature type="domain" description="TonB-dependent receptor-like beta-barrel" evidence="10">
    <location>
        <begin position="334"/>
        <end position="692"/>
    </location>
</feature>
<dbReference type="GO" id="GO:0009279">
    <property type="term" value="C:cell outer membrane"/>
    <property type="evidence" value="ECO:0007669"/>
    <property type="project" value="UniProtKB-SubCell"/>
</dbReference>
<dbReference type="PROSITE" id="PS52016">
    <property type="entry name" value="TONB_DEPENDENT_REC_3"/>
    <property type="match status" value="1"/>
</dbReference>
<dbReference type="EMBL" id="FONY01000041">
    <property type="protein sequence ID" value="SFF48959.1"/>
    <property type="molecule type" value="Genomic_DNA"/>
</dbReference>
<dbReference type="InterPro" id="IPR039426">
    <property type="entry name" value="TonB-dep_rcpt-like"/>
</dbReference>
<evidence type="ECO:0000256" key="5">
    <source>
        <dbReference type="ARBA" id="ARBA00023077"/>
    </source>
</evidence>
<dbReference type="AlphaFoldDB" id="A0A1I2J3F6"/>
<dbReference type="RefSeq" id="WP_091548933.1">
    <property type="nucleotide sequence ID" value="NZ_FONY01000041.1"/>
</dbReference>
<dbReference type="SUPFAM" id="SSF56935">
    <property type="entry name" value="Porins"/>
    <property type="match status" value="1"/>
</dbReference>
<evidence type="ECO:0000256" key="7">
    <source>
        <dbReference type="ARBA" id="ARBA00023237"/>
    </source>
</evidence>
<dbReference type="InterPro" id="IPR037066">
    <property type="entry name" value="Plug_dom_sf"/>
</dbReference>
<dbReference type="PANTHER" id="PTHR30069">
    <property type="entry name" value="TONB-DEPENDENT OUTER MEMBRANE RECEPTOR"/>
    <property type="match status" value="1"/>
</dbReference>
<evidence type="ECO:0000256" key="1">
    <source>
        <dbReference type="ARBA" id="ARBA00004571"/>
    </source>
</evidence>
<evidence type="ECO:0000313" key="12">
    <source>
        <dbReference type="EMBL" id="SFF48959.1"/>
    </source>
</evidence>
<sequence length="726" mass="82449">MKKLIFTICIFSNHLLLAQTQDSLKTKVLDSVTIQDYLIREQVITQLPETQYTYIFAGKKSEVIHIQALNTNIAEKTGRQLFAKIPGVFVYDMDGSGNQMNISTRGLDPHRSWELNIRHNGIITNSDMYGYPASHYNPPMESIEKVELVRGTGSLQYGAQFGGMLNYVSKQANPNKKFEFESINTAGSFGLLSSYNAIGGKVGKFSYYAYWHKRVSNGYRENARSDAESQFINLTYQPNDKLTLKAELGHSIYLYRLPGQLTDAMFAENPRQSVRSRNWYSPDIYVPSLSMLWQAGKNTKVSLTSSAILGFRNSVLFDRFANVRDTINALTQQYNPRQVDIDNFNSYTTELRVLQEYKIKNVKAYFSSGLQYMNNDLHRRQQGRGTTGSDFDLAVTQEGFGRDMHFKTKNIAFFVENVLKIGEKLSLTQGFRIENGQSDMSGYIAYLDAQDVPNFIPHRFPLFGLSAQYQIDEKNQLYAGWSQAYRPVIFKDIIPASRLERADKNLKNAFGHNAEIGVRGEIFGKINYDINVFELTYQNRLGNLLVTNEKGESYILKTNIGNSRNFGVESLIDWKVIDYYKLYLSIFNSTAYINARYTEGILAVGSANRSIAGNWVESAPQWTSRSGINFGYQNLSMTLLYSYVSQTYADALNTETPSANGAVGLVPSYGILDFNTTYYLKKFTFRFGVNNLLNKQYFTKRPTFYPGPGIWSSDGRGFTFSVGLRI</sequence>
<dbReference type="Gene3D" id="2.170.130.10">
    <property type="entry name" value="TonB-dependent receptor, plug domain"/>
    <property type="match status" value="1"/>
</dbReference>
<comment type="subcellular location">
    <subcellularLocation>
        <location evidence="1 8">Cell outer membrane</location>
        <topology evidence="1 8">Multi-pass membrane protein</topology>
    </subcellularLocation>
</comment>
<proteinExistence type="inferred from homology"/>
<keyword evidence="4 8" id="KW-0812">Transmembrane</keyword>
<gene>
    <name evidence="12" type="ORF">SAMN04488541_104118</name>
</gene>
<keyword evidence="13" id="KW-1185">Reference proteome</keyword>
<feature type="domain" description="TonB-dependent receptor plug" evidence="11">
    <location>
        <begin position="71"/>
        <end position="160"/>
    </location>
</feature>
<evidence type="ECO:0000256" key="6">
    <source>
        <dbReference type="ARBA" id="ARBA00023136"/>
    </source>
</evidence>
<evidence type="ECO:0000259" key="10">
    <source>
        <dbReference type="Pfam" id="PF00593"/>
    </source>
</evidence>
<name>A0A1I2J3F6_9BACT</name>
<evidence type="ECO:0000256" key="8">
    <source>
        <dbReference type="PROSITE-ProRule" id="PRU01360"/>
    </source>
</evidence>
<protein>
    <submittedName>
        <fullName evidence="12">Fe(3+) dicitrate transport protein</fullName>
    </submittedName>
</protein>
<keyword evidence="3 8" id="KW-1134">Transmembrane beta strand</keyword>
<dbReference type="OrthoDB" id="9758472at2"/>
<dbReference type="STRING" id="1003.SAMN04488541_104118"/>
<reference evidence="12 13" key="1">
    <citation type="submission" date="2016-10" db="EMBL/GenBank/DDBJ databases">
        <authorList>
            <person name="de Groot N.N."/>
        </authorList>
    </citation>
    <scope>NUCLEOTIDE SEQUENCE [LARGE SCALE GENOMIC DNA]</scope>
    <source>
        <strain>GEY</strain>
        <strain evidence="13">DSM 9560</strain>
    </source>
</reference>
<dbReference type="GO" id="GO:0044718">
    <property type="term" value="P:siderophore transmembrane transport"/>
    <property type="evidence" value="ECO:0007669"/>
    <property type="project" value="TreeGrafter"/>
</dbReference>
<dbReference type="Pfam" id="PF07715">
    <property type="entry name" value="Plug"/>
    <property type="match status" value="1"/>
</dbReference>
<keyword evidence="7 8" id="KW-0998">Cell outer membrane</keyword>
<dbReference type="Pfam" id="PF00593">
    <property type="entry name" value="TonB_dep_Rec_b-barrel"/>
    <property type="match status" value="1"/>
</dbReference>
<evidence type="ECO:0000313" key="13">
    <source>
        <dbReference type="Proteomes" id="UP000199513"/>
    </source>
</evidence>
<dbReference type="Gene3D" id="2.40.170.20">
    <property type="entry name" value="TonB-dependent receptor, beta-barrel domain"/>
    <property type="match status" value="1"/>
</dbReference>
<evidence type="ECO:0000259" key="11">
    <source>
        <dbReference type="Pfam" id="PF07715"/>
    </source>
</evidence>
<keyword evidence="6 8" id="KW-0472">Membrane</keyword>
<dbReference type="InterPro" id="IPR012910">
    <property type="entry name" value="Plug_dom"/>
</dbReference>
<organism evidence="12 13">
    <name type="scientific">Thermoflexibacter ruber</name>
    <dbReference type="NCBI Taxonomy" id="1003"/>
    <lineage>
        <taxon>Bacteria</taxon>
        <taxon>Pseudomonadati</taxon>
        <taxon>Bacteroidota</taxon>
        <taxon>Cytophagia</taxon>
        <taxon>Cytophagales</taxon>
        <taxon>Thermoflexibacteraceae</taxon>
        <taxon>Thermoflexibacter</taxon>
    </lineage>
</organism>
<dbReference type="Proteomes" id="UP000199513">
    <property type="component" value="Unassembled WGS sequence"/>
</dbReference>
<evidence type="ECO:0000256" key="4">
    <source>
        <dbReference type="ARBA" id="ARBA00022692"/>
    </source>
</evidence>
<evidence type="ECO:0000256" key="2">
    <source>
        <dbReference type="ARBA" id="ARBA00022448"/>
    </source>
</evidence>
<dbReference type="PANTHER" id="PTHR30069:SF27">
    <property type="entry name" value="BLL4766 PROTEIN"/>
    <property type="match status" value="1"/>
</dbReference>
<keyword evidence="5 9" id="KW-0798">TonB box</keyword>
<accession>A0A1I2J3F6</accession>
<dbReference type="InterPro" id="IPR036942">
    <property type="entry name" value="Beta-barrel_TonB_sf"/>
</dbReference>
<dbReference type="GO" id="GO:0015344">
    <property type="term" value="F:siderophore uptake transmembrane transporter activity"/>
    <property type="evidence" value="ECO:0007669"/>
    <property type="project" value="TreeGrafter"/>
</dbReference>
<evidence type="ECO:0000256" key="9">
    <source>
        <dbReference type="RuleBase" id="RU003357"/>
    </source>
</evidence>
<dbReference type="InterPro" id="IPR000531">
    <property type="entry name" value="Beta-barrel_TonB"/>
</dbReference>
<keyword evidence="2 8" id="KW-0813">Transport</keyword>
<evidence type="ECO:0000256" key="3">
    <source>
        <dbReference type="ARBA" id="ARBA00022452"/>
    </source>
</evidence>